<dbReference type="STRING" id="307972.A0A2G8KIR3"/>
<sequence>MLLMKERDCERYKKKVENMTATLDEKNGVVYKITAELSNAKKELTSLRNNNLSLKKTMKVLEKSLAKVKQNLTSVNAEHEANIQYLESDVKTMEEKFISERKIHSEEAKVIREIHKEEMTCMKGRMDSQIVAKDELIQSLQSGMKALEDKLQEQRLFRQDEVKGLEREYEMKIGDGKIMTKKVIREKNELQKKLEELNQSYTDVMEHSKEMEMIFEMKTTQYMGEINQLEEKLDKEKSQLQQQMDSMAEYYSKMVEEKEHNLKCYELKMQESFNQIEVLKKAVSRENEFKLKADELQRQLNEMKNLTEEHELMQVRLFLETCCSNAVIEELTATFQQEKLSYESKYEKELGQTRCNYDVLVRKNKQLREENDEAKKKLIDLLQICDSTGLQQDQEEMYLYQPERAEEHRGTFMKHKEEMPDIDKGSHSQLSFLDKHADLRQQYDKMKQRMHVKTGLLTSKRDKGLLSDNDVEADRDVRVTQLKGELNEKTKEQEEMRSLIRWLKKDLYKTNNDLIQLKKENSELVSSVDKLERELQHWIHQYSSMRKNDVHAMQLKEAERVKTHAKMNFIQMKKKNMWNEQEMERLQVIVAEREEEFKRISRDLADRESDVTALLRQLDKAE</sequence>
<evidence type="ECO:0000313" key="3">
    <source>
        <dbReference type="Proteomes" id="UP000230750"/>
    </source>
</evidence>
<keyword evidence="3" id="KW-1185">Reference proteome</keyword>
<feature type="coiled-coil region" evidence="1">
    <location>
        <begin position="350"/>
        <end position="384"/>
    </location>
</feature>
<dbReference type="AlphaFoldDB" id="A0A2G8KIR3"/>
<keyword evidence="1" id="KW-0175">Coiled coil</keyword>
<organism evidence="2 3">
    <name type="scientific">Stichopus japonicus</name>
    <name type="common">Sea cucumber</name>
    <dbReference type="NCBI Taxonomy" id="307972"/>
    <lineage>
        <taxon>Eukaryota</taxon>
        <taxon>Metazoa</taxon>
        <taxon>Echinodermata</taxon>
        <taxon>Eleutherozoa</taxon>
        <taxon>Echinozoa</taxon>
        <taxon>Holothuroidea</taxon>
        <taxon>Aspidochirotacea</taxon>
        <taxon>Aspidochirotida</taxon>
        <taxon>Stichopodidae</taxon>
        <taxon>Apostichopus</taxon>
    </lineage>
</organism>
<name>A0A2G8KIR3_STIJA</name>
<protein>
    <submittedName>
        <fullName evidence="2">Uncharacterized protein</fullName>
    </submittedName>
</protein>
<gene>
    <name evidence="2" type="ORF">BSL78_15257</name>
</gene>
<accession>A0A2G8KIR3</accession>
<comment type="caution">
    <text evidence="2">The sequence shown here is derived from an EMBL/GenBank/DDBJ whole genome shotgun (WGS) entry which is preliminary data.</text>
</comment>
<evidence type="ECO:0000313" key="2">
    <source>
        <dbReference type="EMBL" id="PIK47882.1"/>
    </source>
</evidence>
<evidence type="ECO:0000256" key="1">
    <source>
        <dbReference type="SAM" id="Coils"/>
    </source>
</evidence>
<feature type="coiled-coil region" evidence="1">
    <location>
        <begin position="30"/>
        <end position="96"/>
    </location>
</feature>
<feature type="coiled-coil region" evidence="1">
    <location>
        <begin position="148"/>
        <end position="316"/>
    </location>
</feature>
<proteinExistence type="predicted"/>
<feature type="coiled-coil region" evidence="1">
    <location>
        <begin position="479"/>
        <end position="548"/>
    </location>
</feature>
<dbReference type="EMBL" id="MRZV01000552">
    <property type="protein sequence ID" value="PIK47882.1"/>
    <property type="molecule type" value="Genomic_DNA"/>
</dbReference>
<dbReference type="Proteomes" id="UP000230750">
    <property type="component" value="Unassembled WGS sequence"/>
</dbReference>
<reference evidence="2 3" key="1">
    <citation type="journal article" date="2017" name="PLoS Biol.">
        <title>The sea cucumber genome provides insights into morphological evolution and visceral regeneration.</title>
        <authorList>
            <person name="Zhang X."/>
            <person name="Sun L."/>
            <person name="Yuan J."/>
            <person name="Sun Y."/>
            <person name="Gao Y."/>
            <person name="Zhang L."/>
            <person name="Li S."/>
            <person name="Dai H."/>
            <person name="Hamel J.F."/>
            <person name="Liu C."/>
            <person name="Yu Y."/>
            <person name="Liu S."/>
            <person name="Lin W."/>
            <person name="Guo K."/>
            <person name="Jin S."/>
            <person name="Xu P."/>
            <person name="Storey K.B."/>
            <person name="Huan P."/>
            <person name="Zhang T."/>
            <person name="Zhou Y."/>
            <person name="Zhang J."/>
            <person name="Lin C."/>
            <person name="Li X."/>
            <person name="Xing L."/>
            <person name="Huo D."/>
            <person name="Sun M."/>
            <person name="Wang L."/>
            <person name="Mercier A."/>
            <person name="Li F."/>
            <person name="Yang H."/>
            <person name="Xiang J."/>
        </authorList>
    </citation>
    <scope>NUCLEOTIDE SEQUENCE [LARGE SCALE GENOMIC DNA]</scope>
    <source>
        <strain evidence="2">Shaxun</strain>
        <tissue evidence="2">Muscle</tissue>
    </source>
</reference>